<feature type="compositionally biased region" description="Low complexity" evidence="1">
    <location>
        <begin position="135"/>
        <end position="147"/>
    </location>
</feature>
<keyword evidence="3" id="KW-1185">Reference proteome</keyword>
<feature type="region of interest" description="Disordered" evidence="1">
    <location>
        <begin position="121"/>
        <end position="147"/>
    </location>
</feature>
<feature type="non-terminal residue" evidence="2">
    <location>
        <position position="1"/>
    </location>
</feature>
<protein>
    <submittedName>
        <fullName evidence="2">Uncharacterized protein</fullName>
    </submittedName>
</protein>
<sequence>LDNTDDHSLGVDVQTSEKNPSSGPSISKVQLSQKPSTAQGGSDSVDGIRRDFSLATSRSFRTPEEILTRRPAPLNEGSPLHTDPQRLYTQANDNTVNFVITSIAQNRRDVSHLWNSRIEMQTEPSPFRPGYPHFSSSSPTYSDSKPI</sequence>
<evidence type="ECO:0000256" key="1">
    <source>
        <dbReference type="SAM" id="MobiDB-lite"/>
    </source>
</evidence>
<dbReference type="EMBL" id="LZPO01087910">
    <property type="protein sequence ID" value="OBS65950.1"/>
    <property type="molecule type" value="Genomic_DNA"/>
</dbReference>
<organism evidence="2 3">
    <name type="scientific">Neotoma lepida</name>
    <name type="common">Desert woodrat</name>
    <dbReference type="NCBI Taxonomy" id="56216"/>
    <lineage>
        <taxon>Eukaryota</taxon>
        <taxon>Metazoa</taxon>
        <taxon>Chordata</taxon>
        <taxon>Craniata</taxon>
        <taxon>Vertebrata</taxon>
        <taxon>Euteleostomi</taxon>
        <taxon>Mammalia</taxon>
        <taxon>Eutheria</taxon>
        <taxon>Euarchontoglires</taxon>
        <taxon>Glires</taxon>
        <taxon>Rodentia</taxon>
        <taxon>Myomorpha</taxon>
        <taxon>Muroidea</taxon>
        <taxon>Cricetidae</taxon>
        <taxon>Neotominae</taxon>
        <taxon>Neotoma</taxon>
    </lineage>
</organism>
<accession>A0A1A6GJN6</accession>
<name>A0A1A6GJN6_NEOLE</name>
<gene>
    <name evidence="2" type="ORF">A6R68_05510</name>
</gene>
<evidence type="ECO:0000313" key="2">
    <source>
        <dbReference type="EMBL" id="OBS65950.1"/>
    </source>
</evidence>
<dbReference type="AlphaFoldDB" id="A0A1A6GJN6"/>
<reference evidence="2 3" key="1">
    <citation type="submission" date="2016-06" db="EMBL/GenBank/DDBJ databases">
        <title>The Draft Genome Sequence and Annotation of the Desert Woodrat Neotoma lepida.</title>
        <authorList>
            <person name="Campbell M."/>
            <person name="Oakeson K.F."/>
            <person name="Yandell M."/>
            <person name="Halpert J.R."/>
            <person name="Dearing D."/>
        </authorList>
    </citation>
    <scope>NUCLEOTIDE SEQUENCE [LARGE SCALE GENOMIC DNA]</scope>
    <source>
        <strain evidence="2">417</strain>
        <tissue evidence="2">Liver</tissue>
    </source>
</reference>
<dbReference type="Proteomes" id="UP000092124">
    <property type="component" value="Unassembled WGS sequence"/>
</dbReference>
<feature type="region of interest" description="Disordered" evidence="1">
    <location>
        <begin position="1"/>
        <end position="84"/>
    </location>
</feature>
<feature type="compositionally biased region" description="Polar residues" evidence="1">
    <location>
        <begin position="13"/>
        <end position="42"/>
    </location>
</feature>
<evidence type="ECO:0000313" key="3">
    <source>
        <dbReference type="Proteomes" id="UP000092124"/>
    </source>
</evidence>
<proteinExistence type="predicted"/>
<comment type="caution">
    <text evidence="2">The sequence shown here is derived from an EMBL/GenBank/DDBJ whole genome shotgun (WGS) entry which is preliminary data.</text>
</comment>
<dbReference type="OrthoDB" id="9448128at2759"/>
<feature type="non-terminal residue" evidence="2">
    <location>
        <position position="147"/>
    </location>
</feature>